<protein>
    <recommendedName>
        <fullName evidence="7">C3H1-type domain-containing protein</fullName>
    </recommendedName>
</protein>
<dbReference type="PANTHER" id="PTHR13119">
    <property type="entry name" value="ZINC FINGER CCCH DOMAIN-CONTAINING PROTEI"/>
    <property type="match status" value="1"/>
</dbReference>
<keyword evidence="3 5" id="KW-0863">Zinc-finger</keyword>
<evidence type="ECO:0000256" key="6">
    <source>
        <dbReference type="SAM" id="MobiDB-lite"/>
    </source>
</evidence>
<feature type="compositionally biased region" description="Polar residues" evidence="6">
    <location>
        <begin position="269"/>
        <end position="279"/>
    </location>
</feature>
<name>A0A9P4IZC3_9PEZI</name>
<feature type="compositionally biased region" description="Polar residues" evidence="6">
    <location>
        <begin position="1"/>
        <end position="19"/>
    </location>
</feature>
<dbReference type="GO" id="GO:0045892">
    <property type="term" value="P:negative regulation of DNA-templated transcription"/>
    <property type="evidence" value="ECO:0007669"/>
    <property type="project" value="InterPro"/>
</dbReference>
<dbReference type="GO" id="GO:0003723">
    <property type="term" value="F:RNA binding"/>
    <property type="evidence" value="ECO:0007669"/>
    <property type="project" value="InterPro"/>
</dbReference>
<dbReference type="PROSITE" id="PS50103">
    <property type="entry name" value="ZF_C3H1"/>
    <property type="match status" value="2"/>
</dbReference>
<dbReference type="InterPro" id="IPR036855">
    <property type="entry name" value="Znf_CCCH_sf"/>
</dbReference>
<dbReference type="InterPro" id="IPR045124">
    <property type="entry name" value="Su(sable)-like"/>
</dbReference>
<sequence length="609" mass="63897">MRLGHQPSQSRSENQSTRRPSGDIGSPSMGYADMSMNGNPNAHVPISIMQGHGRSGSQYGAGFAAARSPPKSKSTSHVPCKFFPLGQCQAGSACQFSHDLDPTTQNAPCKYFSRGSCKFGQSCALLHVLPDGRIINRPTRGGTQGYNRRGTNPNNVFAAGPSTPLSINTQEQGGIPADYSAFQGQEGLPAYTHQANSPIFRAEVHPSNTSSPYGSPHGDLLQPKSPPRPGLSARDAQLPSSWDSQGISHAARNGPFAASVPGRFGIESPPSSYPNKAQLGNTALRDRDSAFADTANLDGVLHGLGSSPREIEPFTFAKRPLHSERFARPRPPVSSSLDIRHTYFPNDLNNSEPDSDSDDGAGEDLLPSSLHDLIPIDKLRRPSRSGAAEEDNSYWGTQRRMFSNGTSADMKPGSMSPHSSSPSRYSAMWAARSSVPKSEAETNPISAFGHVGSPLRPSNLRTSSTNTSPPPTNGGSGLSMLTSQLQRARLGEPDIGNSAKSPPSQLTAGDGTLRPINPKTHSADPSVTSSTGNSVGASAAARDKADDETMFSMEDEADGLSASDPDPAAVQVNRAMPAQSNGPAAPRTWAMAAAGAGRGVGVIGGGRGK</sequence>
<feature type="compositionally biased region" description="Polar residues" evidence="6">
    <location>
        <begin position="394"/>
        <end position="407"/>
    </location>
</feature>
<feature type="region of interest" description="Disordered" evidence="6">
    <location>
        <begin position="436"/>
        <end position="479"/>
    </location>
</feature>
<dbReference type="EMBL" id="ML996086">
    <property type="protein sequence ID" value="KAF2152663.1"/>
    <property type="molecule type" value="Genomic_DNA"/>
</dbReference>
<organism evidence="8 9">
    <name type="scientific">Myriangium duriaei CBS 260.36</name>
    <dbReference type="NCBI Taxonomy" id="1168546"/>
    <lineage>
        <taxon>Eukaryota</taxon>
        <taxon>Fungi</taxon>
        <taxon>Dikarya</taxon>
        <taxon>Ascomycota</taxon>
        <taxon>Pezizomycotina</taxon>
        <taxon>Dothideomycetes</taxon>
        <taxon>Dothideomycetidae</taxon>
        <taxon>Myriangiales</taxon>
        <taxon>Myriangiaceae</taxon>
        <taxon>Myriangium</taxon>
    </lineage>
</organism>
<comment type="caution">
    <text evidence="8">The sequence shown here is derived from an EMBL/GenBank/DDBJ whole genome shotgun (WGS) entry which is preliminary data.</text>
</comment>
<proteinExistence type="predicted"/>
<feature type="compositionally biased region" description="Polar residues" evidence="6">
    <location>
        <begin position="238"/>
        <end position="247"/>
    </location>
</feature>
<feature type="compositionally biased region" description="Acidic residues" evidence="6">
    <location>
        <begin position="353"/>
        <end position="362"/>
    </location>
</feature>
<keyword evidence="4 5" id="KW-0862">Zinc</keyword>
<feature type="compositionally biased region" description="Low complexity" evidence="6">
    <location>
        <begin position="456"/>
        <end position="467"/>
    </location>
</feature>
<feature type="region of interest" description="Disordered" evidence="6">
    <location>
        <begin position="203"/>
        <end position="255"/>
    </location>
</feature>
<feature type="region of interest" description="Disordered" evidence="6">
    <location>
        <begin position="260"/>
        <end position="279"/>
    </location>
</feature>
<accession>A0A9P4IZC3</accession>
<dbReference type="AlphaFoldDB" id="A0A9P4IZC3"/>
<feature type="compositionally biased region" description="Polar residues" evidence="6">
    <location>
        <begin position="519"/>
        <end position="536"/>
    </location>
</feature>
<reference evidence="8" key="1">
    <citation type="journal article" date="2020" name="Stud. Mycol.">
        <title>101 Dothideomycetes genomes: a test case for predicting lifestyles and emergence of pathogens.</title>
        <authorList>
            <person name="Haridas S."/>
            <person name="Albert R."/>
            <person name="Binder M."/>
            <person name="Bloem J."/>
            <person name="Labutti K."/>
            <person name="Salamov A."/>
            <person name="Andreopoulos B."/>
            <person name="Baker S."/>
            <person name="Barry K."/>
            <person name="Bills G."/>
            <person name="Bluhm B."/>
            <person name="Cannon C."/>
            <person name="Castanera R."/>
            <person name="Culley D."/>
            <person name="Daum C."/>
            <person name="Ezra D."/>
            <person name="Gonzalez J."/>
            <person name="Henrissat B."/>
            <person name="Kuo A."/>
            <person name="Liang C."/>
            <person name="Lipzen A."/>
            <person name="Lutzoni F."/>
            <person name="Magnuson J."/>
            <person name="Mondo S."/>
            <person name="Nolan M."/>
            <person name="Ohm R."/>
            <person name="Pangilinan J."/>
            <person name="Park H.-J."/>
            <person name="Ramirez L."/>
            <person name="Alfaro M."/>
            <person name="Sun H."/>
            <person name="Tritt A."/>
            <person name="Yoshinaga Y."/>
            <person name="Zwiers L.-H."/>
            <person name="Turgeon B."/>
            <person name="Goodwin S."/>
            <person name="Spatafora J."/>
            <person name="Crous P."/>
            <person name="Grigoriev I."/>
        </authorList>
    </citation>
    <scope>NUCLEOTIDE SEQUENCE</scope>
    <source>
        <strain evidence="8">CBS 260.36</strain>
    </source>
</reference>
<dbReference type="GO" id="GO:0008270">
    <property type="term" value="F:zinc ion binding"/>
    <property type="evidence" value="ECO:0007669"/>
    <property type="project" value="UniProtKB-KW"/>
</dbReference>
<evidence type="ECO:0000256" key="1">
    <source>
        <dbReference type="ARBA" id="ARBA00022723"/>
    </source>
</evidence>
<feature type="region of interest" description="Disordered" evidence="6">
    <location>
        <begin position="492"/>
        <end position="585"/>
    </location>
</feature>
<dbReference type="OrthoDB" id="411372at2759"/>
<dbReference type="PANTHER" id="PTHR13119:SF12">
    <property type="entry name" value="PROTEIN SUPPRESSOR OF SABLE"/>
    <property type="match status" value="1"/>
</dbReference>
<feature type="compositionally biased region" description="Polar residues" evidence="6">
    <location>
        <begin position="498"/>
        <end position="507"/>
    </location>
</feature>
<evidence type="ECO:0000259" key="7">
    <source>
        <dbReference type="PROSITE" id="PS50103"/>
    </source>
</evidence>
<dbReference type="Gene3D" id="4.10.1000.10">
    <property type="entry name" value="Zinc finger, CCCH-type"/>
    <property type="match status" value="1"/>
</dbReference>
<dbReference type="InterPro" id="IPR000571">
    <property type="entry name" value="Znf_CCCH"/>
</dbReference>
<feature type="compositionally biased region" description="Low complexity" evidence="6">
    <location>
        <begin position="412"/>
        <end position="424"/>
    </location>
</feature>
<gene>
    <name evidence="8" type="ORF">K461DRAFT_278899</name>
</gene>
<feature type="region of interest" description="Disordered" evidence="6">
    <location>
        <begin position="323"/>
        <end position="424"/>
    </location>
</feature>
<evidence type="ECO:0000256" key="5">
    <source>
        <dbReference type="PROSITE-ProRule" id="PRU00723"/>
    </source>
</evidence>
<feature type="zinc finger region" description="C3H1-type" evidence="5">
    <location>
        <begin position="74"/>
        <end position="101"/>
    </location>
</feature>
<feature type="domain" description="C3H1-type" evidence="7">
    <location>
        <begin position="103"/>
        <end position="130"/>
    </location>
</feature>
<feature type="compositionally biased region" description="Acidic residues" evidence="6">
    <location>
        <begin position="548"/>
        <end position="558"/>
    </location>
</feature>
<feature type="zinc finger region" description="C3H1-type" evidence="5">
    <location>
        <begin position="103"/>
        <end position="130"/>
    </location>
</feature>
<keyword evidence="1 5" id="KW-0479">Metal-binding</keyword>
<evidence type="ECO:0000256" key="4">
    <source>
        <dbReference type="ARBA" id="ARBA00022833"/>
    </source>
</evidence>
<keyword evidence="2" id="KW-0677">Repeat</keyword>
<evidence type="ECO:0000313" key="8">
    <source>
        <dbReference type="EMBL" id="KAF2152663.1"/>
    </source>
</evidence>
<feature type="region of interest" description="Disordered" evidence="6">
    <location>
        <begin position="1"/>
        <end position="53"/>
    </location>
</feature>
<evidence type="ECO:0000256" key="2">
    <source>
        <dbReference type="ARBA" id="ARBA00022737"/>
    </source>
</evidence>
<dbReference type="GO" id="GO:0005634">
    <property type="term" value="C:nucleus"/>
    <property type="evidence" value="ECO:0007669"/>
    <property type="project" value="TreeGrafter"/>
</dbReference>
<dbReference type="SMART" id="SM00356">
    <property type="entry name" value="ZnF_C3H1"/>
    <property type="match status" value="2"/>
</dbReference>
<feature type="domain" description="C3H1-type" evidence="7">
    <location>
        <begin position="74"/>
        <end position="101"/>
    </location>
</feature>
<dbReference type="Proteomes" id="UP000799439">
    <property type="component" value="Unassembled WGS sequence"/>
</dbReference>
<evidence type="ECO:0000256" key="3">
    <source>
        <dbReference type="ARBA" id="ARBA00022771"/>
    </source>
</evidence>
<dbReference type="SUPFAM" id="SSF90229">
    <property type="entry name" value="CCCH zinc finger"/>
    <property type="match status" value="1"/>
</dbReference>
<evidence type="ECO:0000313" key="9">
    <source>
        <dbReference type="Proteomes" id="UP000799439"/>
    </source>
</evidence>
<keyword evidence="9" id="KW-1185">Reference proteome</keyword>